<keyword evidence="2" id="KW-0812">Transmembrane</keyword>
<dbReference type="EMBL" id="QWDD01000001">
    <property type="protein sequence ID" value="RNJ49367.1"/>
    <property type="molecule type" value="Genomic_DNA"/>
</dbReference>
<evidence type="ECO:0000313" key="3">
    <source>
        <dbReference type="EMBL" id="RNJ49367.1"/>
    </source>
</evidence>
<reference evidence="3 4" key="1">
    <citation type="submission" date="2018-08" db="EMBL/GenBank/DDBJ databases">
        <title>Genome sequence of Methylocystis hirsuta CSC1, a methanotroph able to accumulate PHAs.</title>
        <authorList>
            <person name="Bordel S."/>
            <person name="Rodriguez E."/>
            <person name="Gancedo J."/>
            <person name="Munoz R."/>
        </authorList>
    </citation>
    <scope>NUCLEOTIDE SEQUENCE [LARGE SCALE GENOMIC DNA]</scope>
    <source>
        <strain evidence="3 4">CSC1</strain>
    </source>
</reference>
<dbReference type="AlphaFoldDB" id="A0A3M9XM61"/>
<sequence>MDTSIKEGTRERQEMMQDIKEIKNDLAQMRLDFSGHLVSDEKMATEIASMKNTLDELAPAIRSAFEQRKQASWFVSGAKWSFGIVAALLLAIVAKLDVILAWIKSH</sequence>
<feature type="transmembrane region" description="Helical" evidence="2">
    <location>
        <begin position="80"/>
        <end position="103"/>
    </location>
</feature>
<organism evidence="3 4">
    <name type="scientific">Methylocystis hirsuta</name>
    <dbReference type="NCBI Taxonomy" id="369798"/>
    <lineage>
        <taxon>Bacteria</taxon>
        <taxon>Pseudomonadati</taxon>
        <taxon>Pseudomonadota</taxon>
        <taxon>Alphaproteobacteria</taxon>
        <taxon>Hyphomicrobiales</taxon>
        <taxon>Methylocystaceae</taxon>
        <taxon>Methylocystis</taxon>
    </lineage>
</organism>
<gene>
    <name evidence="3" type="ORF">D1O30_06905</name>
</gene>
<accession>A0A3M9XM61</accession>
<evidence type="ECO:0000256" key="2">
    <source>
        <dbReference type="SAM" id="Phobius"/>
    </source>
</evidence>
<feature type="coiled-coil region" evidence="1">
    <location>
        <begin position="5"/>
        <end position="32"/>
    </location>
</feature>
<keyword evidence="4" id="KW-1185">Reference proteome</keyword>
<keyword evidence="2" id="KW-1133">Transmembrane helix</keyword>
<comment type="caution">
    <text evidence="3">The sequence shown here is derived from an EMBL/GenBank/DDBJ whole genome shotgun (WGS) entry which is preliminary data.</text>
</comment>
<keyword evidence="2" id="KW-0472">Membrane</keyword>
<keyword evidence="1" id="KW-0175">Coiled coil</keyword>
<evidence type="ECO:0000313" key="4">
    <source>
        <dbReference type="Proteomes" id="UP000268623"/>
    </source>
</evidence>
<protein>
    <submittedName>
        <fullName evidence="3">Uncharacterized protein</fullName>
    </submittedName>
</protein>
<proteinExistence type="predicted"/>
<name>A0A3M9XM61_9HYPH</name>
<dbReference type="Proteomes" id="UP000268623">
    <property type="component" value="Unassembled WGS sequence"/>
</dbReference>
<evidence type="ECO:0000256" key="1">
    <source>
        <dbReference type="SAM" id="Coils"/>
    </source>
</evidence>